<evidence type="ECO:0000313" key="2">
    <source>
        <dbReference type="EnsemblPlants" id="KQL03453"/>
    </source>
</evidence>
<organism evidence="2 3">
    <name type="scientific">Setaria italica</name>
    <name type="common">Foxtail millet</name>
    <name type="synonym">Panicum italicum</name>
    <dbReference type="NCBI Taxonomy" id="4555"/>
    <lineage>
        <taxon>Eukaryota</taxon>
        <taxon>Viridiplantae</taxon>
        <taxon>Streptophyta</taxon>
        <taxon>Embryophyta</taxon>
        <taxon>Tracheophyta</taxon>
        <taxon>Spermatophyta</taxon>
        <taxon>Magnoliopsida</taxon>
        <taxon>Liliopsida</taxon>
        <taxon>Poales</taxon>
        <taxon>Poaceae</taxon>
        <taxon>PACMAD clade</taxon>
        <taxon>Panicoideae</taxon>
        <taxon>Panicodae</taxon>
        <taxon>Paniceae</taxon>
        <taxon>Cenchrinae</taxon>
        <taxon>Setaria</taxon>
    </lineage>
</organism>
<protein>
    <submittedName>
        <fullName evidence="2">Uncharacterized protein</fullName>
    </submittedName>
</protein>
<dbReference type="AlphaFoldDB" id="K3XU67"/>
<name>K3XU67_SETIT</name>
<dbReference type="InParanoid" id="K3XU67"/>
<dbReference type="EMBL" id="AGNK02002764">
    <property type="status" value="NOT_ANNOTATED_CDS"/>
    <property type="molecule type" value="Genomic_DNA"/>
</dbReference>
<feature type="signal peptide" evidence="1">
    <location>
        <begin position="1"/>
        <end position="17"/>
    </location>
</feature>
<proteinExistence type="predicted"/>
<sequence>MLHVFFFCRIRHEMSTCLVLCVHLFAASTGHKGVEGS</sequence>
<reference evidence="2" key="2">
    <citation type="submission" date="2018-08" db="UniProtKB">
        <authorList>
            <consortium name="EnsemblPlants"/>
        </authorList>
    </citation>
    <scope>IDENTIFICATION</scope>
    <source>
        <strain evidence="2">Yugu1</strain>
    </source>
</reference>
<keyword evidence="1" id="KW-0732">Signal</keyword>
<keyword evidence="3" id="KW-1185">Reference proteome</keyword>
<dbReference type="Proteomes" id="UP000004995">
    <property type="component" value="Unassembled WGS sequence"/>
</dbReference>
<dbReference type="Gramene" id="KQL03453">
    <property type="protein sequence ID" value="KQL03453"/>
    <property type="gene ID" value="SETIT_005474mg"/>
</dbReference>
<evidence type="ECO:0000313" key="3">
    <source>
        <dbReference type="Proteomes" id="UP000004995"/>
    </source>
</evidence>
<evidence type="ECO:0000256" key="1">
    <source>
        <dbReference type="SAM" id="SignalP"/>
    </source>
</evidence>
<dbReference type="EnsemblPlants" id="KQL03453">
    <property type="protein sequence ID" value="KQL03453"/>
    <property type="gene ID" value="SETIT_005474mg"/>
</dbReference>
<accession>K3XU67</accession>
<dbReference type="HOGENOM" id="CLU_3351967_0_0_1"/>
<reference evidence="3" key="1">
    <citation type="journal article" date="2012" name="Nat. Biotechnol.">
        <title>Reference genome sequence of the model plant Setaria.</title>
        <authorList>
            <person name="Bennetzen J.L."/>
            <person name="Schmutz J."/>
            <person name="Wang H."/>
            <person name="Percifield R."/>
            <person name="Hawkins J."/>
            <person name="Pontaroli A.C."/>
            <person name="Estep M."/>
            <person name="Feng L."/>
            <person name="Vaughn J.N."/>
            <person name="Grimwood J."/>
            <person name="Jenkins J."/>
            <person name="Barry K."/>
            <person name="Lindquist E."/>
            <person name="Hellsten U."/>
            <person name="Deshpande S."/>
            <person name="Wang X."/>
            <person name="Wu X."/>
            <person name="Mitros T."/>
            <person name="Triplett J."/>
            <person name="Yang X."/>
            <person name="Ye C.Y."/>
            <person name="Mauro-Herrera M."/>
            <person name="Wang L."/>
            <person name="Li P."/>
            <person name="Sharma M."/>
            <person name="Sharma R."/>
            <person name="Ronald P.C."/>
            <person name="Panaud O."/>
            <person name="Kellogg E.A."/>
            <person name="Brutnell T.P."/>
            <person name="Doust A.N."/>
            <person name="Tuskan G.A."/>
            <person name="Rokhsar D."/>
            <person name="Devos K.M."/>
        </authorList>
    </citation>
    <scope>NUCLEOTIDE SEQUENCE [LARGE SCALE GENOMIC DNA]</scope>
    <source>
        <strain evidence="3">cv. Yugu1</strain>
    </source>
</reference>
<feature type="chain" id="PRO_5010126065" evidence="1">
    <location>
        <begin position="18"/>
        <end position="37"/>
    </location>
</feature>